<accession>A0AA92IZT3</accession>
<dbReference type="GO" id="GO:0016779">
    <property type="term" value="F:nucleotidyltransferase activity"/>
    <property type="evidence" value="ECO:0007669"/>
    <property type="project" value="UniProtKB-KW"/>
</dbReference>
<dbReference type="PANTHER" id="PTHR33571:SF14">
    <property type="entry name" value="PROTEIN ADENYLYLTRANSFERASE MJ0435-RELATED"/>
    <property type="match status" value="1"/>
</dbReference>
<evidence type="ECO:0000256" key="5">
    <source>
        <dbReference type="ARBA" id="ARBA00022741"/>
    </source>
</evidence>
<evidence type="ECO:0000256" key="3">
    <source>
        <dbReference type="ARBA" id="ARBA00022695"/>
    </source>
</evidence>
<dbReference type="Pfam" id="PF18765">
    <property type="entry name" value="Polbeta"/>
    <property type="match status" value="1"/>
</dbReference>
<evidence type="ECO:0000256" key="7">
    <source>
        <dbReference type="ARBA" id="ARBA00022842"/>
    </source>
</evidence>
<keyword evidence="6" id="KW-0067">ATP-binding</keyword>
<evidence type="ECO:0000256" key="4">
    <source>
        <dbReference type="ARBA" id="ARBA00022723"/>
    </source>
</evidence>
<evidence type="ECO:0000256" key="2">
    <source>
        <dbReference type="ARBA" id="ARBA00022679"/>
    </source>
</evidence>
<sequence length="93" mass="10783">MGYLEVLSTLAQLKTKYNIPELYLFGSFAKHQDNENSDVDIAVKLEKADAFLLVRIIMQEAQEKLHRNVDIVQLRERMNPLLKKVILEEGVRV</sequence>
<comment type="cofactor">
    <cofactor evidence="1">
        <name>Mg(2+)</name>
        <dbReference type="ChEBI" id="CHEBI:18420"/>
    </cofactor>
</comment>
<feature type="domain" description="Polymerase beta nucleotidyltransferase" evidence="8">
    <location>
        <begin position="13"/>
        <end position="91"/>
    </location>
</feature>
<dbReference type="RefSeq" id="WP_167750372.1">
    <property type="nucleotide sequence ID" value="NZ_CP039734.2"/>
</dbReference>
<dbReference type="AlphaFoldDB" id="A0AA92IZT3"/>
<dbReference type="Gene3D" id="3.30.460.10">
    <property type="entry name" value="Beta Polymerase, domain 2"/>
    <property type="match status" value="1"/>
</dbReference>
<dbReference type="GO" id="GO:0046872">
    <property type="term" value="F:metal ion binding"/>
    <property type="evidence" value="ECO:0007669"/>
    <property type="project" value="UniProtKB-KW"/>
</dbReference>
<dbReference type="PANTHER" id="PTHR33571">
    <property type="entry name" value="SSL8005 PROTEIN"/>
    <property type="match status" value="1"/>
</dbReference>
<evidence type="ECO:0000259" key="8">
    <source>
        <dbReference type="Pfam" id="PF18765"/>
    </source>
</evidence>
<organism evidence="9 10">
    <name type="scientific">Sulfurospirillum diekertiae</name>
    <dbReference type="NCBI Taxonomy" id="1854492"/>
    <lineage>
        <taxon>Bacteria</taxon>
        <taxon>Pseudomonadati</taxon>
        <taxon>Campylobacterota</taxon>
        <taxon>Epsilonproteobacteria</taxon>
        <taxon>Campylobacterales</taxon>
        <taxon>Sulfurospirillaceae</taxon>
        <taxon>Sulfurospirillum</taxon>
    </lineage>
</organism>
<reference evidence="9 10" key="1">
    <citation type="journal article" date="2017" name="Environ. Sci. Technol.">
        <title>Organohalide Respiration with Chlorinated Ethenes under Low pH Conditions.</title>
        <authorList>
            <person name="Yang Y."/>
            <person name="Capiro N.L."/>
            <person name="Marcet T.F."/>
            <person name="Yan J."/>
            <person name="Pennell K.D."/>
            <person name="Loffler F.E."/>
        </authorList>
    </citation>
    <scope>NUCLEOTIDE SEQUENCE [LARGE SCALE GENOMIC DNA]</scope>
    <source>
        <strain evidence="9 10">ACSDCE</strain>
    </source>
</reference>
<dbReference type="InterPro" id="IPR052038">
    <property type="entry name" value="Type-VII_TA_antitoxin"/>
</dbReference>
<keyword evidence="4" id="KW-0479">Metal-binding</keyword>
<dbReference type="Proteomes" id="UP000502831">
    <property type="component" value="Chromosome"/>
</dbReference>
<proteinExistence type="predicted"/>
<dbReference type="InterPro" id="IPR041633">
    <property type="entry name" value="Polbeta"/>
</dbReference>
<dbReference type="CDD" id="cd05403">
    <property type="entry name" value="NT_KNTase_like"/>
    <property type="match status" value="1"/>
</dbReference>
<keyword evidence="5" id="KW-0547">Nucleotide-binding</keyword>
<evidence type="ECO:0000313" key="10">
    <source>
        <dbReference type="Proteomes" id="UP000502831"/>
    </source>
</evidence>
<gene>
    <name evidence="9" type="ORF">FA584_11985</name>
</gene>
<protein>
    <submittedName>
        <fullName evidence="9">Nucleotidyltransferase domain-containing protein</fullName>
    </submittedName>
</protein>
<dbReference type="GO" id="GO:0005524">
    <property type="term" value="F:ATP binding"/>
    <property type="evidence" value="ECO:0007669"/>
    <property type="project" value="UniProtKB-KW"/>
</dbReference>
<keyword evidence="3" id="KW-0548">Nucleotidyltransferase</keyword>
<keyword evidence="7" id="KW-0460">Magnesium</keyword>
<evidence type="ECO:0000256" key="1">
    <source>
        <dbReference type="ARBA" id="ARBA00001946"/>
    </source>
</evidence>
<name>A0AA92IZT3_9BACT</name>
<evidence type="ECO:0000256" key="6">
    <source>
        <dbReference type="ARBA" id="ARBA00022840"/>
    </source>
</evidence>
<keyword evidence="2" id="KW-0808">Transferase</keyword>
<dbReference type="InterPro" id="IPR043519">
    <property type="entry name" value="NT_sf"/>
</dbReference>
<dbReference type="EMBL" id="CP039734">
    <property type="protein sequence ID" value="QIR76876.1"/>
    <property type="molecule type" value="Genomic_DNA"/>
</dbReference>
<evidence type="ECO:0000313" key="9">
    <source>
        <dbReference type="EMBL" id="QIR76876.1"/>
    </source>
</evidence>
<dbReference type="SUPFAM" id="SSF81301">
    <property type="entry name" value="Nucleotidyltransferase"/>
    <property type="match status" value="1"/>
</dbReference>